<keyword evidence="2 4" id="KW-0560">Oxidoreductase</keyword>
<name>A0A5Q2TS84_9BACI</name>
<protein>
    <recommendedName>
        <fullName evidence="4">Aldehyde dehydrogenase</fullName>
    </recommendedName>
</protein>
<dbReference type="GO" id="GO:0004029">
    <property type="term" value="F:aldehyde dehydrogenase (NAD+) activity"/>
    <property type="evidence" value="ECO:0007669"/>
    <property type="project" value="TreeGrafter"/>
</dbReference>
<feature type="active site" evidence="5 6">
    <location>
        <position position="210"/>
    </location>
</feature>
<feature type="domain" description="Aldehyde dehydrogenase" evidence="8">
    <location>
        <begin position="18"/>
        <end position="428"/>
    </location>
</feature>
<dbReference type="CDD" id="cd07136">
    <property type="entry name" value="ALDH_YwdH-P39616"/>
    <property type="match status" value="1"/>
</dbReference>
<organism evidence="9 10">
    <name type="scientific">Gracilibacillus salitolerans</name>
    <dbReference type="NCBI Taxonomy" id="2663022"/>
    <lineage>
        <taxon>Bacteria</taxon>
        <taxon>Bacillati</taxon>
        <taxon>Bacillota</taxon>
        <taxon>Bacilli</taxon>
        <taxon>Bacillales</taxon>
        <taxon>Bacillaceae</taxon>
        <taxon>Gracilibacillus</taxon>
    </lineage>
</organism>
<accession>A0A5Q2TS84</accession>
<dbReference type="Gene3D" id="3.40.309.10">
    <property type="entry name" value="Aldehyde Dehydrogenase, Chain A, domain 2"/>
    <property type="match status" value="1"/>
</dbReference>
<dbReference type="PIRSF" id="PIRSF036492">
    <property type="entry name" value="ALDH"/>
    <property type="match status" value="1"/>
</dbReference>
<dbReference type="InterPro" id="IPR016160">
    <property type="entry name" value="Ald_DH_CS_CYS"/>
</dbReference>
<dbReference type="PROSITE" id="PS00070">
    <property type="entry name" value="ALDEHYDE_DEHYDR_CYS"/>
    <property type="match status" value="1"/>
</dbReference>
<evidence type="ECO:0000256" key="5">
    <source>
        <dbReference type="PIRSR" id="PIRSR036492-1"/>
    </source>
</evidence>
<keyword evidence="10" id="KW-1185">Reference proteome</keyword>
<comment type="similarity">
    <text evidence="1 4 7">Belongs to the aldehyde dehydrogenase family.</text>
</comment>
<evidence type="ECO:0000256" key="4">
    <source>
        <dbReference type="PIRNR" id="PIRNR036492"/>
    </source>
</evidence>
<evidence type="ECO:0000313" key="9">
    <source>
        <dbReference type="EMBL" id="QGH36982.1"/>
    </source>
</evidence>
<gene>
    <name evidence="9" type="ORF">GI584_09685</name>
</gene>
<dbReference type="InterPro" id="IPR012394">
    <property type="entry name" value="Aldehyde_DH_NAD(P)"/>
</dbReference>
<dbReference type="InterPro" id="IPR015590">
    <property type="entry name" value="Aldehyde_DH_dom"/>
</dbReference>
<dbReference type="Gene3D" id="3.40.605.10">
    <property type="entry name" value="Aldehyde Dehydrogenase, Chain A, domain 1"/>
    <property type="match status" value="1"/>
</dbReference>
<dbReference type="Proteomes" id="UP000339690">
    <property type="component" value="Chromosome"/>
</dbReference>
<evidence type="ECO:0000256" key="2">
    <source>
        <dbReference type="ARBA" id="ARBA00023002"/>
    </source>
</evidence>
<dbReference type="EMBL" id="CP045915">
    <property type="protein sequence ID" value="QGH36982.1"/>
    <property type="molecule type" value="Genomic_DNA"/>
</dbReference>
<evidence type="ECO:0000313" key="10">
    <source>
        <dbReference type="Proteomes" id="UP000339690"/>
    </source>
</evidence>
<dbReference type="InterPro" id="IPR016161">
    <property type="entry name" value="Ald_DH/histidinol_DH"/>
</dbReference>
<dbReference type="KEGG" id="grc:GI584_09685"/>
<dbReference type="PROSITE" id="PS00687">
    <property type="entry name" value="ALDEHYDE_DEHYDR_GLU"/>
    <property type="match status" value="1"/>
</dbReference>
<reference evidence="9 10" key="1">
    <citation type="submission" date="2019-11" db="EMBL/GenBank/DDBJ databases">
        <title>Gracilibacillus salitolerans sp. nov., a moderate halophile isolated from a saline soil in northwest China.</title>
        <authorList>
            <person name="Gan L."/>
        </authorList>
    </citation>
    <scope>NUCLEOTIDE SEQUENCE [LARGE SCALE GENOMIC DNA]</scope>
    <source>
        <strain evidence="9 10">SCU50</strain>
    </source>
</reference>
<dbReference type="AlphaFoldDB" id="A0A5Q2TS84"/>
<dbReference type="Pfam" id="PF00171">
    <property type="entry name" value="Aldedh"/>
    <property type="match status" value="1"/>
</dbReference>
<sequence length="456" mass="51188">MLAYPSLLTKQKHFFETNQTKDLRFRIDALHTLKASIKEYEDKILTAIKKDLNKSELETYMTEIGILYSEIDHTIKELPKWIKRKKVKTPITHTGSKSYIYQQPYGVTLIIAPWNYPFQLALAPLIGAIAAGNCAVIKPSEYTPETSSVLKELISENFSEAFVTVIEGAAETSQALLKENFDYIFFTGSVPVGRVVMEAASKNLTPVTLELGGKSPAIIHNDANLKVAAKRVAWGKFTNAGQTCVAPDYLYVHQDIKQSFITELKHAIATMYGEHPLENQNFVRIVHEKHFDRLQGFLTNGNTILGGKSDREKLKIEPTLLTDITWDDAVMQDEIFGPVLPIMEYQDLDNVIQGIQHHPDPLAFYFFSESDALADNMIDKISFGGGCINDTIYHLASPYLPFGGVGNSGIGAYHGKDSFLTFSHQKSVLKQTTTFDIPLRYPNVKNGLKLLKRFMK</sequence>
<evidence type="ECO:0000259" key="8">
    <source>
        <dbReference type="Pfam" id="PF00171"/>
    </source>
</evidence>
<dbReference type="GO" id="GO:0006081">
    <property type="term" value="P:aldehyde metabolic process"/>
    <property type="evidence" value="ECO:0007669"/>
    <property type="project" value="InterPro"/>
</dbReference>
<dbReference type="GO" id="GO:0005737">
    <property type="term" value="C:cytoplasm"/>
    <property type="evidence" value="ECO:0007669"/>
    <property type="project" value="TreeGrafter"/>
</dbReference>
<dbReference type="InterPro" id="IPR016162">
    <property type="entry name" value="Ald_DH_N"/>
</dbReference>
<dbReference type="InterPro" id="IPR029510">
    <property type="entry name" value="Ald_DH_CS_GLU"/>
</dbReference>
<dbReference type="FunFam" id="3.40.605.10:FF:000004">
    <property type="entry name" value="Aldehyde dehydrogenase"/>
    <property type="match status" value="1"/>
</dbReference>
<feature type="active site" evidence="5">
    <location>
        <position position="244"/>
    </location>
</feature>
<dbReference type="SUPFAM" id="SSF53720">
    <property type="entry name" value="ALDH-like"/>
    <property type="match status" value="1"/>
</dbReference>
<evidence type="ECO:0000256" key="6">
    <source>
        <dbReference type="PROSITE-ProRule" id="PRU10007"/>
    </source>
</evidence>
<evidence type="ECO:0000256" key="3">
    <source>
        <dbReference type="ARBA" id="ARBA00023027"/>
    </source>
</evidence>
<evidence type="ECO:0000256" key="1">
    <source>
        <dbReference type="ARBA" id="ARBA00009986"/>
    </source>
</evidence>
<dbReference type="InterPro" id="IPR016163">
    <property type="entry name" value="Ald_DH_C"/>
</dbReference>
<dbReference type="FunFam" id="3.40.309.10:FF:000003">
    <property type="entry name" value="Aldehyde dehydrogenase"/>
    <property type="match status" value="1"/>
</dbReference>
<dbReference type="PANTHER" id="PTHR43570">
    <property type="entry name" value="ALDEHYDE DEHYDROGENASE"/>
    <property type="match status" value="1"/>
</dbReference>
<dbReference type="PANTHER" id="PTHR43570:SF16">
    <property type="entry name" value="ALDEHYDE DEHYDROGENASE TYPE III, ISOFORM Q"/>
    <property type="match status" value="1"/>
</dbReference>
<proteinExistence type="inferred from homology"/>
<dbReference type="RefSeq" id="WP_153792959.1">
    <property type="nucleotide sequence ID" value="NZ_CP045915.1"/>
</dbReference>
<keyword evidence="3" id="KW-0520">NAD</keyword>
<evidence type="ECO:0000256" key="7">
    <source>
        <dbReference type="RuleBase" id="RU003345"/>
    </source>
</evidence>